<protein>
    <submittedName>
        <fullName evidence="3">General transcription factor 3C polypeptide 1</fullName>
    </submittedName>
</protein>
<dbReference type="GO" id="GO:0003677">
    <property type="term" value="F:DNA binding"/>
    <property type="evidence" value="ECO:0007669"/>
    <property type="project" value="InterPro"/>
</dbReference>
<dbReference type="InterPro" id="IPR044210">
    <property type="entry name" value="Tfc3-like"/>
</dbReference>
<dbReference type="Pfam" id="PF24101">
    <property type="entry name" value="WHD_GTF3C1"/>
    <property type="match status" value="1"/>
</dbReference>
<dbReference type="InterPro" id="IPR056467">
    <property type="entry name" value="eWH_GTF3C1"/>
</dbReference>
<evidence type="ECO:0000259" key="2">
    <source>
        <dbReference type="Pfam" id="PF24101"/>
    </source>
</evidence>
<dbReference type="GO" id="GO:0042791">
    <property type="term" value="P:5S class rRNA transcription by RNA polymerase III"/>
    <property type="evidence" value="ECO:0007669"/>
    <property type="project" value="TreeGrafter"/>
</dbReference>
<feature type="region of interest" description="Disordered" evidence="1">
    <location>
        <begin position="468"/>
        <end position="491"/>
    </location>
</feature>
<evidence type="ECO:0000256" key="1">
    <source>
        <dbReference type="SAM" id="MobiDB-lite"/>
    </source>
</evidence>
<dbReference type="InterPro" id="IPR035625">
    <property type="entry name" value="Tfc3-like_eWH"/>
</dbReference>
<evidence type="ECO:0000313" key="3">
    <source>
        <dbReference type="WBParaSite" id="NBR_0000930901-mRNA-1"/>
    </source>
</evidence>
<feature type="region of interest" description="Disordered" evidence="1">
    <location>
        <begin position="27"/>
        <end position="83"/>
    </location>
</feature>
<dbReference type="CDD" id="cd16169">
    <property type="entry name" value="Tau138_eWH"/>
    <property type="match status" value="1"/>
</dbReference>
<sequence>LNSAAPFIVPHRRLSFQICRFSLLERQNDPTEELPEDDFQDQPDSDEDFEASELSEGSSFEVEISDNDSDVEAVHNTQPGTSRLTAPLVEQTVTSKPKKVSKANRDFSPLLDLLDVAPVTTTNFCSSGDEYLTQLSVCNISFASYWDASGTPYLSYSEEIWSPLFLYRLPSDIVISTIREHGTEGLGRIEIGRKMGMDTSSKAGNRRVSSYIVTACNEHPDHIGQFQKMEGKIRCIKYFWKAESEPEQFKKLFSDFEKATGEPCPFQLGQVIKFPNSNLSTLRVSDVTLRRLNDILEIVAKKRVIVTVHKLLKLIHEREHSYGYDFMREQMAETFLLQIDKKSLLKCFKALEGVGLLRLFETAVIAESVENKIQIVCHKDISSPDDPEVIHAVQATIDEYHQEGRVFPHGQLRYSVKKRGDVEATARVPEAYDTIVKTTANGIDLTSRYRLLRLQSSRTTVMNAKKSADRFTVGEGSPCPDGETPTNGNTDRIASFVAGQLGEAAEEPPRPSRPDLEFSTEYGYQTKAIRCFVVHELVFQFVYGHAEGTRPTCFDLFPPGDSFHSWPVPSDEAIEVFVPEESPLRFLPPHPPFSDVPRGWFMLQDFLFALPLSAFVLIVHVNKKVNKEQLQSYLNDPIRRHICIGYLPNEMRVPLLKDKKVIRQLEHIMLTLCALGVMAIAPNPDLKRFASPKSSVFYVSRKGLLYDTSTSGRGYASVTLPLSMYDKYEYQFNNIDDVILYWHHLRAIVQSTPLAFRNDVNSEEISQARHKKYSLGLFDKSLVTRDPAGTIENIEPLGPNEGCAGFDSALYIHLRRHWDVDPGQTSNVGWFIARFRKQSDKVRSLVESRVANLKKDWNSYVKSLMPSEMELLKSKKKKNAALKDGFFPSTRAPVAIDPTAKKRPQLKKANTITPKGMKPARSKKRPMDSVDLISSQNRLHMRSKFNSRERDMLILIRAVGFFLNPVYRFWLDPAVVRDIMHENIPESRCKTVQSLMAAGVREMVRPARLAYLQRIVRNLSTFQEMRNLRFMLASSPLSTPESKSLFFKNAFDVANRLLFMESQTLPVAATSDKQFEDFLKSSRLKISPEQASSNPIPLRSQAPSELSSIHHCVAVNILLVSTLFPMTTVSRIDNYNVPCNFSFRHFFAHRFHPDIVEQVLETVKAVDECTEEAEELEGDDPGAVVTASSAFCSNRSIEVYVDEEVFNMFESAALDQSSQTIKQIRYLENADLHLEKIHVFECGLPEPLELPSWRNLLPLIDWSQPADCYPPQPFEQFLLDIPVDDRKILRAVYKAISSTAAFGAKLNDIVVDASSWTREEIKDTVKALEIAHQIISVGVDMQRWVIAEYATAWCVNVGGRIVCPRPWTMPTGW</sequence>
<dbReference type="PANTHER" id="PTHR15180">
    <property type="entry name" value="GENERAL TRANSCRIPTION FACTOR 3C POLYPEPTIDE 1"/>
    <property type="match status" value="1"/>
</dbReference>
<dbReference type="GO" id="GO:0006384">
    <property type="term" value="P:transcription initiation at RNA polymerase III promoter"/>
    <property type="evidence" value="ECO:0007669"/>
    <property type="project" value="InterPro"/>
</dbReference>
<dbReference type="OMA" id="RHFFAHR"/>
<feature type="compositionally biased region" description="Acidic residues" evidence="1">
    <location>
        <begin position="30"/>
        <end position="53"/>
    </location>
</feature>
<dbReference type="GO" id="GO:0000127">
    <property type="term" value="C:transcription factor TFIIIC complex"/>
    <property type="evidence" value="ECO:0007669"/>
    <property type="project" value="InterPro"/>
</dbReference>
<organism evidence="3">
    <name type="scientific">Nippostrongylus brasiliensis</name>
    <name type="common">Rat hookworm</name>
    <dbReference type="NCBI Taxonomy" id="27835"/>
    <lineage>
        <taxon>Eukaryota</taxon>
        <taxon>Metazoa</taxon>
        <taxon>Ecdysozoa</taxon>
        <taxon>Nematoda</taxon>
        <taxon>Chromadorea</taxon>
        <taxon>Rhabditida</taxon>
        <taxon>Rhabditina</taxon>
        <taxon>Rhabditomorpha</taxon>
        <taxon>Strongyloidea</taxon>
        <taxon>Heligmosomidae</taxon>
        <taxon>Nippostrongylus</taxon>
    </lineage>
</organism>
<name>A0A0N4Y140_NIPBR</name>
<accession>A0A0N4Y140</accession>
<feature type="domain" description="GTF3C1 extended winged-helix" evidence="2">
    <location>
        <begin position="284"/>
        <end position="405"/>
    </location>
</feature>
<dbReference type="WBParaSite" id="NBR_0000930901-mRNA-1">
    <property type="protein sequence ID" value="NBR_0000930901-mRNA-1"/>
    <property type="gene ID" value="NBR_0000930901"/>
</dbReference>
<proteinExistence type="predicted"/>
<dbReference type="PANTHER" id="PTHR15180:SF1">
    <property type="entry name" value="GENERAL TRANSCRIPTION FACTOR 3C POLYPEPTIDE 1"/>
    <property type="match status" value="1"/>
</dbReference>
<reference evidence="3" key="1">
    <citation type="submission" date="2016-04" db="UniProtKB">
        <authorList>
            <consortium name="WormBaseParasite"/>
        </authorList>
    </citation>
    <scope>IDENTIFICATION</scope>
</reference>